<reference evidence="2 3" key="1">
    <citation type="submission" date="2017-02" db="EMBL/GenBank/DDBJ databases">
        <title>Genomes of Trichoderma spp. with biocontrol activity.</title>
        <authorList>
            <person name="Gardiner D."/>
            <person name="Kazan K."/>
            <person name="Vos C."/>
            <person name="Harvey P."/>
        </authorList>
    </citation>
    <scope>NUCLEOTIDE SEQUENCE [LARGE SCALE GENOMIC DNA]</scope>
    <source>
        <strain evidence="2 3">A5MH</strain>
    </source>
</reference>
<feature type="region of interest" description="Disordered" evidence="1">
    <location>
        <begin position="148"/>
        <end position="237"/>
    </location>
</feature>
<feature type="compositionally biased region" description="Acidic residues" evidence="1">
    <location>
        <begin position="195"/>
        <end position="206"/>
    </location>
</feature>
<feature type="compositionally biased region" description="Acidic residues" evidence="1">
    <location>
        <begin position="217"/>
        <end position="226"/>
    </location>
</feature>
<accession>A0A2K0T0V0</accession>
<protein>
    <submittedName>
        <fullName evidence="2">Uncharacterized protein</fullName>
    </submittedName>
</protein>
<comment type="caution">
    <text evidence="2">The sequence shown here is derived from an EMBL/GenBank/DDBJ whole genome shotgun (WGS) entry which is preliminary data.</text>
</comment>
<evidence type="ECO:0000313" key="2">
    <source>
        <dbReference type="EMBL" id="PNP39152.1"/>
    </source>
</evidence>
<feature type="compositionally biased region" description="Low complexity" evidence="1">
    <location>
        <begin position="176"/>
        <end position="185"/>
    </location>
</feature>
<dbReference type="Pfam" id="PF12511">
    <property type="entry name" value="DUF3716"/>
    <property type="match status" value="1"/>
</dbReference>
<gene>
    <name evidence="2" type="ORF">TGAMA5MH_09004</name>
</gene>
<feature type="region of interest" description="Disordered" evidence="1">
    <location>
        <begin position="1"/>
        <end position="33"/>
    </location>
</feature>
<proteinExistence type="predicted"/>
<dbReference type="InterPro" id="IPR022190">
    <property type="entry name" value="DUF3716"/>
</dbReference>
<name>A0A2K0T0V0_9HYPO</name>
<dbReference type="OrthoDB" id="5071280at2759"/>
<evidence type="ECO:0000256" key="1">
    <source>
        <dbReference type="SAM" id="MobiDB-lite"/>
    </source>
</evidence>
<dbReference type="AlphaFoldDB" id="A0A2K0T0V0"/>
<evidence type="ECO:0000313" key="3">
    <source>
        <dbReference type="Proteomes" id="UP000236546"/>
    </source>
</evidence>
<sequence length="237" mass="25791">MASQDETQLVAFRQQPSNPNGPPPPTSLVNSSSSGDARLFDFNVAGQQLRPYIKNALQDAVLRLPGRVVTFLRGRVRPDQIMGMRDSYVNAFLIQSRGTATDTPCGACQDKMILDPNGYANPFPTCVRLPGHFGGSCGNCKWRDHAARCSRGDNPGSSTRPRRGRSSQRAQRGRGRTSQARGQRQVTSGSAEDPINLDDDEYDLEVDGSGQFVYEGLSEESEEDEGSSGNPIRLLGN</sequence>
<organism evidence="2 3">
    <name type="scientific">Trichoderma gamsii</name>
    <dbReference type="NCBI Taxonomy" id="398673"/>
    <lineage>
        <taxon>Eukaryota</taxon>
        <taxon>Fungi</taxon>
        <taxon>Dikarya</taxon>
        <taxon>Ascomycota</taxon>
        <taxon>Pezizomycotina</taxon>
        <taxon>Sordariomycetes</taxon>
        <taxon>Hypocreomycetidae</taxon>
        <taxon>Hypocreales</taxon>
        <taxon>Hypocreaceae</taxon>
        <taxon>Trichoderma</taxon>
    </lineage>
</organism>
<dbReference type="Proteomes" id="UP000236546">
    <property type="component" value="Unassembled WGS sequence"/>
</dbReference>
<feature type="compositionally biased region" description="Basic residues" evidence="1">
    <location>
        <begin position="160"/>
        <end position="175"/>
    </location>
</feature>
<dbReference type="EMBL" id="MTYH01000093">
    <property type="protein sequence ID" value="PNP39152.1"/>
    <property type="molecule type" value="Genomic_DNA"/>
</dbReference>